<evidence type="ECO:0000313" key="4">
    <source>
        <dbReference type="Proteomes" id="UP000053593"/>
    </source>
</evidence>
<feature type="transmembrane region" description="Helical" evidence="1">
    <location>
        <begin position="19"/>
        <end position="36"/>
    </location>
</feature>
<sequence length="320" mass="36260">MVTQWNPEDAQVQMNWERYVWVIQVVILIYDWLITLDREVELFWKRDRKRLPAILFFVNRYLSLLGAVPTSMLYFWPEPVVMDNPQLGGRYLDVYLDIFLVLLQVNLTALFILRLTAIYGGNRRIKIFLSALGIGMIVNGVVQLALADRVPLIEVRPLSVADQIGNVPIFSLAQGLHFVYLWAGVFVFDLTVFSLTVWKTASTFRNEYTQRGIVITIMRDGLMYFGIITLTSLANVLVIALASDLLRGLLTILTDILSCILMSHMMFNLREDNSDIELLTTTHLSFVCNPIELTTSAISPHIPVEPSGNDSVNSPKFGDG</sequence>
<keyword evidence="1" id="KW-0472">Membrane</keyword>
<keyword evidence="4" id="KW-1185">Reference proteome</keyword>
<feature type="domain" description="DUF6533" evidence="2">
    <location>
        <begin position="21"/>
        <end position="65"/>
    </location>
</feature>
<feature type="transmembrane region" description="Helical" evidence="1">
    <location>
        <begin position="222"/>
        <end position="242"/>
    </location>
</feature>
<reference evidence="3 4" key="1">
    <citation type="submission" date="2014-04" db="EMBL/GenBank/DDBJ databases">
        <title>Evolutionary Origins and Diversification of the Mycorrhizal Mutualists.</title>
        <authorList>
            <consortium name="DOE Joint Genome Institute"/>
            <consortium name="Mycorrhizal Genomics Consortium"/>
            <person name="Kohler A."/>
            <person name="Kuo A."/>
            <person name="Nagy L.G."/>
            <person name="Floudas D."/>
            <person name="Copeland A."/>
            <person name="Barry K.W."/>
            <person name="Cichocki N."/>
            <person name="Veneault-Fourrey C."/>
            <person name="LaButti K."/>
            <person name="Lindquist E.A."/>
            <person name="Lipzen A."/>
            <person name="Lundell T."/>
            <person name="Morin E."/>
            <person name="Murat C."/>
            <person name="Riley R."/>
            <person name="Ohm R."/>
            <person name="Sun H."/>
            <person name="Tunlid A."/>
            <person name="Henrissat B."/>
            <person name="Grigoriev I.V."/>
            <person name="Hibbett D.S."/>
            <person name="Martin F."/>
        </authorList>
    </citation>
    <scope>NUCLEOTIDE SEQUENCE [LARGE SCALE GENOMIC DNA]</scope>
    <source>
        <strain evidence="3 4">FD-317 M1</strain>
    </source>
</reference>
<feature type="transmembrane region" description="Helical" evidence="1">
    <location>
        <begin position="127"/>
        <end position="146"/>
    </location>
</feature>
<organism evidence="3 4">
    <name type="scientific">Collybiopsis luxurians FD-317 M1</name>
    <dbReference type="NCBI Taxonomy" id="944289"/>
    <lineage>
        <taxon>Eukaryota</taxon>
        <taxon>Fungi</taxon>
        <taxon>Dikarya</taxon>
        <taxon>Basidiomycota</taxon>
        <taxon>Agaricomycotina</taxon>
        <taxon>Agaricomycetes</taxon>
        <taxon>Agaricomycetidae</taxon>
        <taxon>Agaricales</taxon>
        <taxon>Marasmiineae</taxon>
        <taxon>Omphalotaceae</taxon>
        <taxon>Collybiopsis</taxon>
        <taxon>Collybiopsis luxurians</taxon>
    </lineage>
</organism>
<keyword evidence="1" id="KW-1133">Transmembrane helix</keyword>
<proteinExistence type="predicted"/>
<dbReference type="AlphaFoldDB" id="A0A0D0BYI1"/>
<evidence type="ECO:0000259" key="2">
    <source>
        <dbReference type="Pfam" id="PF20151"/>
    </source>
</evidence>
<dbReference type="InterPro" id="IPR045340">
    <property type="entry name" value="DUF6533"/>
</dbReference>
<evidence type="ECO:0000313" key="3">
    <source>
        <dbReference type="EMBL" id="KIK54909.1"/>
    </source>
</evidence>
<keyword evidence="1" id="KW-0812">Transmembrane</keyword>
<accession>A0A0D0BYI1</accession>
<dbReference type="Proteomes" id="UP000053593">
    <property type="component" value="Unassembled WGS sequence"/>
</dbReference>
<feature type="transmembrane region" description="Helical" evidence="1">
    <location>
        <begin position="96"/>
        <end position="115"/>
    </location>
</feature>
<feature type="transmembrane region" description="Helical" evidence="1">
    <location>
        <begin position="179"/>
        <end position="201"/>
    </location>
</feature>
<gene>
    <name evidence="3" type="ORF">GYMLUDRAFT_48296</name>
</gene>
<dbReference type="HOGENOM" id="CLU_035509_7_3_1"/>
<protein>
    <recommendedName>
        <fullName evidence="2">DUF6533 domain-containing protein</fullName>
    </recommendedName>
</protein>
<dbReference type="EMBL" id="KN834811">
    <property type="protein sequence ID" value="KIK54909.1"/>
    <property type="molecule type" value="Genomic_DNA"/>
</dbReference>
<name>A0A0D0BYI1_9AGAR</name>
<dbReference type="OrthoDB" id="3261349at2759"/>
<dbReference type="Pfam" id="PF20151">
    <property type="entry name" value="DUF6533"/>
    <property type="match status" value="1"/>
</dbReference>
<evidence type="ECO:0000256" key="1">
    <source>
        <dbReference type="SAM" id="Phobius"/>
    </source>
</evidence>
<feature type="transmembrane region" description="Helical" evidence="1">
    <location>
        <begin position="57"/>
        <end position="76"/>
    </location>
</feature>